<accession>A0A164QPF0</accession>
<feature type="transmembrane region" description="Helical" evidence="5">
    <location>
        <begin position="163"/>
        <end position="180"/>
    </location>
</feature>
<feature type="transmembrane region" description="Helical" evidence="5">
    <location>
        <begin position="133"/>
        <end position="151"/>
    </location>
</feature>
<keyword evidence="2 5" id="KW-0812">Transmembrane</keyword>
<feature type="transmembrane region" description="Helical" evidence="5">
    <location>
        <begin position="104"/>
        <end position="121"/>
    </location>
</feature>
<feature type="transmembrane region" description="Helical" evidence="5">
    <location>
        <begin position="37"/>
        <end position="60"/>
    </location>
</feature>
<dbReference type="AlphaFoldDB" id="A0A164QPF0"/>
<feature type="transmembrane region" description="Helical" evidence="5">
    <location>
        <begin position="253"/>
        <end position="277"/>
    </location>
</feature>
<dbReference type="InterPro" id="IPR036259">
    <property type="entry name" value="MFS_trans_sf"/>
</dbReference>
<dbReference type="Pfam" id="PF07690">
    <property type="entry name" value="MFS_1"/>
    <property type="match status" value="1"/>
</dbReference>
<name>A0A164QPF0_9AGAM</name>
<dbReference type="GO" id="GO:0022857">
    <property type="term" value="F:transmembrane transporter activity"/>
    <property type="evidence" value="ECO:0007669"/>
    <property type="project" value="InterPro"/>
</dbReference>
<dbReference type="GO" id="GO:0005886">
    <property type="term" value="C:plasma membrane"/>
    <property type="evidence" value="ECO:0007669"/>
    <property type="project" value="TreeGrafter"/>
</dbReference>
<keyword evidence="8" id="KW-1185">Reference proteome</keyword>
<evidence type="ECO:0000259" key="6">
    <source>
        <dbReference type="PROSITE" id="PS50850"/>
    </source>
</evidence>
<dbReference type="Gene3D" id="1.20.1250.20">
    <property type="entry name" value="MFS general substrate transporter like domains"/>
    <property type="match status" value="1"/>
</dbReference>
<evidence type="ECO:0000313" key="7">
    <source>
        <dbReference type="EMBL" id="KZS89842.1"/>
    </source>
</evidence>
<feature type="transmembrane region" description="Helical" evidence="5">
    <location>
        <begin position="192"/>
        <end position="213"/>
    </location>
</feature>
<gene>
    <name evidence="7" type="ORF">SISNIDRAFT_416567</name>
</gene>
<protein>
    <submittedName>
        <fullName evidence="7">MFS general substrate transporter</fullName>
    </submittedName>
</protein>
<evidence type="ECO:0000256" key="4">
    <source>
        <dbReference type="ARBA" id="ARBA00023136"/>
    </source>
</evidence>
<dbReference type="PROSITE" id="PS50850">
    <property type="entry name" value="MFS"/>
    <property type="match status" value="1"/>
</dbReference>
<keyword evidence="3 5" id="KW-1133">Transmembrane helix</keyword>
<feature type="transmembrane region" description="Helical" evidence="5">
    <location>
        <begin position="334"/>
        <end position="359"/>
    </location>
</feature>
<evidence type="ECO:0000256" key="5">
    <source>
        <dbReference type="SAM" id="Phobius"/>
    </source>
</evidence>
<evidence type="ECO:0000256" key="2">
    <source>
        <dbReference type="ARBA" id="ARBA00022692"/>
    </source>
</evidence>
<sequence length="470" mass="51315">MASYRDSPPSETTPLISRPFERKDANYERFSFWRKQAILLTVCGCCLLNLFTACSFSSTIPQIANEFNTTGGVVNISVGLFLFTTAAGSLFWARYSAYYGRQPIYVVSLPLYIFASLGVASCRTVPELMVYRTLQAFGSAGFQSLGAAVIADIFKLEERGRAMAIYGCFALLGPALAPFIGGLMSEQISWRFMQAFLGLIGLMALVIIITCLPETMHPGTRGMDKVDVETEKKGHLIVLLNPFSPLALMKSPVLSLTTIASGVVVITQYVILLPLAYTIAQRYGIENKALVGALFLPYGLGNIIGMPISGWLSDSAVKSWRIMRGGKWVPEDRLRATWHGSLYIVPLATMALGLVIQFVDGMWGIWMSMVLLLVHGIGMCLVISPCSTYNVDAMQDRSAEAVAAKNATRTALVSTFVFAIFPAIELMGVAWTNIVAAIFAWIGFGLIQICIRYGAPMRAWSSVPHTDGTH</sequence>
<proteinExistence type="predicted"/>
<feature type="domain" description="Major facilitator superfamily (MFS) profile" evidence="6">
    <location>
        <begin position="38"/>
        <end position="455"/>
    </location>
</feature>
<dbReference type="SUPFAM" id="SSF103473">
    <property type="entry name" value="MFS general substrate transporter"/>
    <property type="match status" value="1"/>
</dbReference>
<evidence type="ECO:0000256" key="3">
    <source>
        <dbReference type="ARBA" id="ARBA00022989"/>
    </source>
</evidence>
<dbReference type="EMBL" id="KV419425">
    <property type="protein sequence ID" value="KZS89842.1"/>
    <property type="molecule type" value="Genomic_DNA"/>
</dbReference>
<comment type="subcellular location">
    <subcellularLocation>
        <location evidence="1">Membrane</location>
        <topology evidence="1">Multi-pass membrane protein</topology>
    </subcellularLocation>
</comment>
<dbReference type="Proteomes" id="UP000076722">
    <property type="component" value="Unassembled WGS sequence"/>
</dbReference>
<dbReference type="OrthoDB" id="3066029at2759"/>
<feature type="transmembrane region" description="Helical" evidence="5">
    <location>
        <begin position="289"/>
        <end position="313"/>
    </location>
</feature>
<organism evidence="7 8">
    <name type="scientific">Sistotremastrum niveocremeum HHB9708</name>
    <dbReference type="NCBI Taxonomy" id="1314777"/>
    <lineage>
        <taxon>Eukaryota</taxon>
        <taxon>Fungi</taxon>
        <taxon>Dikarya</taxon>
        <taxon>Basidiomycota</taxon>
        <taxon>Agaricomycotina</taxon>
        <taxon>Agaricomycetes</taxon>
        <taxon>Sistotremastrales</taxon>
        <taxon>Sistotremastraceae</taxon>
        <taxon>Sertulicium</taxon>
        <taxon>Sertulicium niveocremeum</taxon>
    </lineage>
</organism>
<dbReference type="InterPro" id="IPR011701">
    <property type="entry name" value="MFS"/>
</dbReference>
<dbReference type="PANTHER" id="PTHR23502">
    <property type="entry name" value="MAJOR FACILITATOR SUPERFAMILY"/>
    <property type="match status" value="1"/>
</dbReference>
<evidence type="ECO:0000256" key="1">
    <source>
        <dbReference type="ARBA" id="ARBA00004141"/>
    </source>
</evidence>
<feature type="transmembrane region" description="Helical" evidence="5">
    <location>
        <begin position="430"/>
        <end position="451"/>
    </location>
</feature>
<feature type="transmembrane region" description="Helical" evidence="5">
    <location>
        <begin position="72"/>
        <end position="92"/>
    </location>
</feature>
<evidence type="ECO:0000313" key="8">
    <source>
        <dbReference type="Proteomes" id="UP000076722"/>
    </source>
</evidence>
<reference evidence="7 8" key="1">
    <citation type="journal article" date="2016" name="Mol. Biol. Evol.">
        <title>Comparative Genomics of Early-Diverging Mushroom-Forming Fungi Provides Insights into the Origins of Lignocellulose Decay Capabilities.</title>
        <authorList>
            <person name="Nagy L.G."/>
            <person name="Riley R."/>
            <person name="Tritt A."/>
            <person name="Adam C."/>
            <person name="Daum C."/>
            <person name="Floudas D."/>
            <person name="Sun H."/>
            <person name="Yadav J.S."/>
            <person name="Pangilinan J."/>
            <person name="Larsson K.H."/>
            <person name="Matsuura K."/>
            <person name="Barry K."/>
            <person name="Labutti K."/>
            <person name="Kuo R."/>
            <person name="Ohm R.A."/>
            <person name="Bhattacharya S.S."/>
            <person name="Shirouzu T."/>
            <person name="Yoshinaga Y."/>
            <person name="Martin F.M."/>
            <person name="Grigoriev I.V."/>
            <person name="Hibbett D.S."/>
        </authorList>
    </citation>
    <scope>NUCLEOTIDE SEQUENCE [LARGE SCALE GENOMIC DNA]</scope>
    <source>
        <strain evidence="7 8">HHB9708</strain>
    </source>
</reference>
<dbReference type="STRING" id="1314777.A0A164QPF0"/>
<dbReference type="PRINTS" id="PR01036">
    <property type="entry name" value="TCRTETB"/>
</dbReference>
<dbReference type="PANTHER" id="PTHR23502:SF64">
    <property type="entry name" value="TRANSPORTER, PUTATIVE (AFU_ORTHOLOGUE AFUA_3G11760)-RELATED"/>
    <property type="match status" value="1"/>
</dbReference>
<feature type="transmembrane region" description="Helical" evidence="5">
    <location>
        <begin position="365"/>
        <end position="386"/>
    </location>
</feature>
<dbReference type="InterPro" id="IPR020846">
    <property type="entry name" value="MFS_dom"/>
</dbReference>
<keyword evidence="4 5" id="KW-0472">Membrane</keyword>